<feature type="compositionally biased region" description="Gly residues" evidence="1">
    <location>
        <begin position="56"/>
        <end position="68"/>
    </location>
</feature>
<keyword evidence="3" id="KW-1185">Reference proteome</keyword>
<dbReference type="EMBL" id="CP037452">
    <property type="protein sequence ID" value="QDV52056.1"/>
    <property type="molecule type" value="Genomic_DNA"/>
</dbReference>
<feature type="region of interest" description="Disordered" evidence="1">
    <location>
        <begin position="387"/>
        <end position="411"/>
    </location>
</feature>
<gene>
    <name evidence="2" type="ORF">Enr17x_41150</name>
</gene>
<organism evidence="2 3">
    <name type="scientific">Gimesia fumaroli</name>
    <dbReference type="NCBI Taxonomy" id="2527976"/>
    <lineage>
        <taxon>Bacteria</taxon>
        <taxon>Pseudomonadati</taxon>
        <taxon>Planctomycetota</taxon>
        <taxon>Planctomycetia</taxon>
        <taxon>Planctomycetales</taxon>
        <taxon>Planctomycetaceae</taxon>
        <taxon>Gimesia</taxon>
    </lineage>
</organism>
<protein>
    <submittedName>
        <fullName evidence="2">Uncharacterized protein</fullName>
    </submittedName>
</protein>
<dbReference type="AlphaFoldDB" id="A0A518IG42"/>
<feature type="region of interest" description="Disordered" evidence="1">
    <location>
        <begin position="1"/>
        <end position="73"/>
    </location>
</feature>
<dbReference type="KEGG" id="gfm:Enr17x_41150"/>
<evidence type="ECO:0000313" key="3">
    <source>
        <dbReference type="Proteomes" id="UP000318313"/>
    </source>
</evidence>
<sequence>MSPRYSRSGSGSRTFDRSSGASSRSGRSGDRSSGFNSRGNNFASGSRNGHHHHGLRPGGNRRGNGPRTGKGNRPYHYRPGYWTGYRPRYGYGFSSFYGPRYGRYGRYGYYPYYHYRRYAYRPWVWATFGGLTSWIGYNNLNPVVYNYTVSDGYIYNDGTQVAPVTVYESEADQIAESVQPPEEADQWMPVGVFAIVPQGTSDVDVTVQLAVGKNGAIAGTYFNKDGNVTLPLHGAIDQSKQRVAWKVGEEDPITMETGLDSLTRDKSTVIIYFENGVSETWNMLRVDEETAKLAQQELNQDDLKYALLSAHQQLDEILTEVWQDYLELPQGLSENGAAPSIVELETVIQNYQQIQLDSKYHMITNREEFQNTYQLLQDYLKELQQQSQQSAQKSLPGPPVTSQPVLTAPKP</sequence>
<proteinExistence type="predicted"/>
<name>A0A518IG42_9PLAN</name>
<reference evidence="2 3" key="1">
    <citation type="submission" date="2019-03" db="EMBL/GenBank/DDBJ databases">
        <title>Deep-cultivation of Planctomycetes and their phenomic and genomic characterization uncovers novel biology.</title>
        <authorList>
            <person name="Wiegand S."/>
            <person name="Jogler M."/>
            <person name="Boedeker C."/>
            <person name="Pinto D."/>
            <person name="Vollmers J."/>
            <person name="Rivas-Marin E."/>
            <person name="Kohn T."/>
            <person name="Peeters S.H."/>
            <person name="Heuer A."/>
            <person name="Rast P."/>
            <person name="Oberbeckmann S."/>
            <person name="Bunk B."/>
            <person name="Jeske O."/>
            <person name="Meyerdierks A."/>
            <person name="Storesund J.E."/>
            <person name="Kallscheuer N."/>
            <person name="Luecker S."/>
            <person name="Lage O.M."/>
            <person name="Pohl T."/>
            <person name="Merkel B.J."/>
            <person name="Hornburger P."/>
            <person name="Mueller R.-W."/>
            <person name="Bruemmer F."/>
            <person name="Labrenz M."/>
            <person name="Spormann A.M."/>
            <person name="Op den Camp H."/>
            <person name="Overmann J."/>
            <person name="Amann R."/>
            <person name="Jetten M.S.M."/>
            <person name="Mascher T."/>
            <person name="Medema M.H."/>
            <person name="Devos D.P."/>
            <person name="Kaster A.-K."/>
            <person name="Ovreas L."/>
            <person name="Rohde M."/>
            <person name="Galperin M.Y."/>
            <person name="Jogler C."/>
        </authorList>
    </citation>
    <scope>NUCLEOTIDE SEQUENCE [LARGE SCALE GENOMIC DNA]</scope>
    <source>
        <strain evidence="2 3">Enr17</strain>
    </source>
</reference>
<dbReference type="OrthoDB" id="258897at2"/>
<feature type="compositionally biased region" description="Low complexity" evidence="1">
    <location>
        <begin position="1"/>
        <end position="47"/>
    </location>
</feature>
<evidence type="ECO:0000313" key="2">
    <source>
        <dbReference type="EMBL" id="QDV52056.1"/>
    </source>
</evidence>
<accession>A0A518IG42</accession>
<dbReference type="Proteomes" id="UP000318313">
    <property type="component" value="Chromosome"/>
</dbReference>
<evidence type="ECO:0000256" key="1">
    <source>
        <dbReference type="SAM" id="MobiDB-lite"/>
    </source>
</evidence>
<dbReference type="RefSeq" id="WP_145311431.1">
    <property type="nucleotide sequence ID" value="NZ_CP037452.1"/>
</dbReference>